<protein>
    <submittedName>
        <fullName evidence="2">Prepilin-type N-terminal cleavage/methylation domain-containing protein</fullName>
    </submittedName>
</protein>
<organism evidence="2 3">
    <name type="scientific">Chitinibacter bivalviorum</name>
    <dbReference type="NCBI Taxonomy" id="2739434"/>
    <lineage>
        <taxon>Bacteria</taxon>
        <taxon>Pseudomonadati</taxon>
        <taxon>Pseudomonadota</taxon>
        <taxon>Betaproteobacteria</taxon>
        <taxon>Neisseriales</taxon>
        <taxon>Chitinibacteraceae</taxon>
        <taxon>Chitinibacter</taxon>
    </lineage>
</organism>
<proteinExistence type="predicted"/>
<gene>
    <name evidence="2" type="ORF">HQ393_16155</name>
</gene>
<dbReference type="InterPro" id="IPR045584">
    <property type="entry name" value="Pilin-like"/>
</dbReference>
<reference evidence="2 3" key="1">
    <citation type="submission" date="2020-07" db="EMBL/GenBank/DDBJ databases">
        <title>Complete genome sequence of Chitinibacter sp. 2T18.</title>
        <authorList>
            <person name="Bae J.-W."/>
            <person name="Choi J.-W."/>
        </authorList>
    </citation>
    <scope>NUCLEOTIDE SEQUENCE [LARGE SCALE GENOMIC DNA]</scope>
    <source>
        <strain evidence="2 3">2T18</strain>
    </source>
</reference>
<keyword evidence="1" id="KW-0472">Membrane</keyword>
<evidence type="ECO:0000313" key="2">
    <source>
        <dbReference type="EMBL" id="QLG89656.1"/>
    </source>
</evidence>
<evidence type="ECO:0000313" key="3">
    <source>
        <dbReference type="Proteomes" id="UP000509597"/>
    </source>
</evidence>
<keyword evidence="1" id="KW-0812">Transmembrane</keyword>
<feature type="transmembrane region" description="Helical" evidence="1">
    <location>
        <begin position="21"/>
        <end position="43"/>
    </location>
</feature>
<dbReference type="KEGG" id="chiz:HQ393_16155"/>
<dbReference type="NCBIfam" id="TIGR02532">
    <property type="entry name" value="IV_pilin_GFxxxE"/>
    <property type="match status" value="1"/>
</dbReference>
<accession>A0A7H9BMN8</accession>
<dbReference type="Pfam" id="PF07963">
    <property type="entry name" value="N_methyl"/>
    <property type="match status" value="1"/>
</dbReference>
<name>A0A7H9BMN8_9NEIS</name>
<dbReference type="Proteomes" id="UP000509597">
    <property type="component" value="Chromosome"/>
</dbReference>
<dbReference type="RefSeq" id="WP_179356583.1">
    <property type="nucleotide sequence ID" value="NZ_CP058627.1"/>
</dbReference>
<dbReference type="SUPFAM" id="SSF54523">
    <property type="entry name" value="Pili subunits"/>
    <property type="match status" value="1"/>
</dbReference>
<keyword evidence="3" id="KW-1185">Reference proteome</keyword>
<dbReference type="PROSITE" id="PS00409">
    <property type="entry name" value="PROKAR_NTER_METHYL"/>
    <property type="match status" value="1"/>
</dbReference>
<keyword evidence="1" id="KW-1133">Transmembrane helix</keyword>
<dbReference type="AlphaFoldDB" id="A0A7H9BMN8"/>
<sequence>MSNIQNSNKRSRTKAKSSGFTLVEMAIVLLVVGLLMAGLLGPLSAQLEARRISETKSSLDVAKEALIGFALTNKRLPCPAIPTLSGTGEGLEDFNVIAGTCNRQNGVLPWATLGIAKVDAWDHRFTYSVSATFSRASPASPLLSLSSAGDMTIRASTGGTTVSTTVPAVIVSHGKDGAGAYASDGSLLAAGTGDQLENSNGDLNFVSRAADANYDDLTSWVATPILLARMVSAGILP</sequence>
<evidence type="ECO:0000256" key="1">
    <source>
        <dbReference type="SAM" id="Phobius"/>
    </source>
</evidence>
<dbReference type="EMBL" id="CP058627">
    <property type="protein sequence ID" value="QLG89656.1"/>
    <property type="molecule type" value="Genomic_DNA"/>
</dbReference>
<dbReference type="InterPro" id="IPR012902">
    <property type="entry name" value="N_methyl_site"/>
</dbReference>